<dbReference type="EMBL" id="BARW01016166">
    <property type="protein sequence ID" value="GAJ02153.1"/>
    <property type="molecule type" value="Genomic_DNA"/>
</dbReference>
<name>X1T9Z2_9ZZZZ</name>
<evidence type="ECO:0000259" key="1">
    <source>
        <dbReference type="Pfam" id="PF02518"/>
    </source>
</evidence>
<protein>
    <recommendedName>
        <fullName evidence="1">Histidine kinase/HSP90-like ATPase domain-containing protein</fullName>
    </recommendedName>
</protein>
<sequence length="49" mass="5306">FSTKNRGIGLGLTIARNIIEEHGGGIVPISEPKKGATMAVYLPRYRLPL</sequence>
<dbReference type="AlphaFoldDB" id="X1T9Z2"/>
<feature type="domain" description="Histidine kinase/HSP90-like ATPase" evidence="1">
    <location>
        <begin position="3"/>
        <end position="44"/>
    </location>
</feature>
<dbReference type="InterPro" id="IPR036890">
    <property type="entry name" value="HATPase_C_sf"/>
</dbReference>
<organism evidence="2">
    <name type="scientific">marine sediment metagenome</name>
    <dbReference type="NCBI Taxonomy" id="412755"/>
    <lineage>
        <taxon>unclassified sequences</taxon>
        <taxon>metagenomes</taxon>
        <taxon>ecological metagenomes</taxon>
    </lineage>
</organism>
<proteinExistence type="predicted"/>
<dbReference type="SUPFAM" id="SSF55874">
    <property type="entry name" value="ATPase domain of HSP90 chaperone/DNA topoisomerase II/histidine kinase"/>
    <property type="match status" value="1"/>
</dbReference>
<comment type="caution">
    <text evidence="2">The sequence shown here is derived from an EMBL/GenBank/DDBJ whole genome shotgun (WGS) entry which is preliminary data.</text>
</comment>
<dbReference type="Pfam" id="PF02518">
    <property type="entry name" value="HATPase_c"/>
    <property type="match status" value="1"/>
</dbReference>
<dbReference type="InterPro" id="IPR004358">
    <property type="entry name" value="Sig_transdc_His_kin-like_C"/>
</dbReference>
<dbReference type="InterPro" id="IPR003594">
    <property type="entry name" value="HATPase_dom"/>
</dbReference>
<feature type="non-terminal residue" evidence="2">
    <location>
        <position position="1"/>
    </location>
</feature>
<dbReference type="PRINTS" id="PR00344">
    <property type="entry name" value="BCTRLSENSOR"/>
</dbReference>
<dbReference type="GO" id="GO:0016772">
    <property type="term" value="F:transferase activity, transferring phosphorus-containing groups"/>
    <property type="evidence" value="ECO:0007669"/>
    <property type="project" value="InterPro"/>
</dbReference>
<evidence type="ECO:0000313" key="2">
    <source>
        <dbReference type="EMBL" id="GAJ02153.1"/>
    </source>
</evidence>
<reference evidence="2" key="1">
    <citation type="journal article" date="2014" name="Front. Microbiol.">
        <title>High frequency of phylogenetically diverse reductive dehalogenase-homologous genes in deep subseafloor sedimentary metagenomes.</title>
        <authorList>
            <person name="Kawai M."/>
            <person name="Futagami T."/>
            <person name="Toyoda A."/>
            <person name="Takaki Y."/>
            <person name="Nishi S."/>
            <person name="Hori S."/>
            <person name="Arai W."/>
            <person name="Tsubouchi T."/>
            <person name="Morono Y."/>
            <person name="Uchiyama I."/>
            <person name="Ito T."/>
            <person name="Fujiyama A."/>
            <person name="Inagaki F."/>
            <person name="Takami H."/>
        </authorList>
    </citation>
    <scope>NUCLEOTIDE SEQUENCE</scope>
    <source>
        <strain evidence="2">Expedition CK06-06</strain>
    </source>
</reference>
<gene>
    <name evidence="2" type="ORF">S12H4_28210</name>
</gene>
<accession>X1T9Z2</accession>
<dbReference type="Gene3D" id="3.30.565.10">
    <property type="entry name" value="Histidine kinase-like ATPase, C-terminal domain"/>
    <property type="match status" value="1"/>
</dbReference>